<dbReference type="Gene3D" id="1.10.10.10">
    <property type="entry name" value="Winged helix-like DNA-binding domain superfamily/Winged helix DNA-binding domain"/>
    <property type="match status" value="1"/>
</dbReference>
<protein>
    <submittedName>
        <fullName evidence="5">MarR family transcriptional regulator</fullName>
    </submittedName>
</protein>
<evidence type="ECO:0000313" key="5">
    <source>
        <dbReference type="EMBL" id="MDA0565682.1"/>
    </source>
</evidence>
<dbReference type="Proteomes" id="UP001140076">
    <property type="component" value="Unassembled WGS sequence"/>
</dbReference>
<dbReference type="SUPFAM" id="SSF46785">
    <property type="entry name" value="Winged helix' DNA-binding domain"/>
    <property type="match status" value="1"/>
</dbReference>
<keyword evidence="2" id="KW-0238">DNA-binding</keyword>
<accession>A0A9X3NLH9</accession>
<dbReference type="EMBL" id="JAJAQC010000025">
    <property type="protein sequence ID" value="MDA0565682.1"/>
    <property type="molecule type" value="Genomic_DNA"/>
</dbReference>
<reference evidence="5" key="1">
    <citation type="submission" date="2021-10" db="EMBL/GenBank/DDBJ databases">
        <title>Streptomonospora sp. nov., isolated from mangrove soil.</title>
        <authorList>
            <person name="Chen X."/>
            <person name="Ge X."/>
            <person name="Liu W."/>
        </authorList>
    </citation>
    <scope>NUCLEOTIDE SEQUENCE</scope>
    <source>
        <strain evidence="5">S1-112</strain>
    </source>
</reference>
<proteinExistence type="predicted"/>
<dbReference type="GO" id="GO:0003677">
    <property type="term" value="F:DNA binding"/>
    <property type="evidence" value="ECO:0007669"/>
    <property type="project" value="UniProtKB-KW"/>
</dbReference>
<comment type="caution">
    <text evidence="5">The sequence shown here is derived from an EMBL/GenBank/DDBJ whole genome shotgun (WGS) entry which is preliminary data.</text>
</comment>
<dbReference type="Pfam" id="PF12802">
    <property type="entry name" value="MarR_2"/>
    <property type="match status" value="1"/>
</dbReference>
<dbReference type="InterPro" id="IPR052362">
    <property type="entry name" value="HTH-GbsR_regulator"/>
</dbReference>
<organism evidence="5 6">
    <name type="scientific">Streptomonospora mangrovi</name>
    <dbReference type="NCBI Taxonomy" id="2883123"/>
    <lineage>
        <taxon>Bacteria</taxon>
        <taxon>Bacillati</taxon>
        <taxon>Actinomycetota</taxon>
        <taxon>Actinomycetes</taxon>
        <taxon>Streptosporangiales</taxon>
        <taxon>Nocardiopsidaceae</taxon>
        <taxon>Streptomonospora</taxon>
    </lineage>
</organism>
<dbReference type="PANTHER" id="PTHR38465">
    <property type="entry name" value="HTH-TYPE TRANSCRIPTIONAL REGULATOR MJ1563-RELATED"/>
    <property type="match status" value="1"/>
</dbReference>
<dbReference type="RefSeq" id="WP_270072958.1">
    <property type="nucleotide sequence ID" value="NZ_JAJAQC010000025.1"/>
</dbReference>
<keyword evidence="1" id="KW-0805">Transcription regulation</keyword>
<keyword evidence="6" id="KW-1185">Reference proteome</keyword>
<evidence type="ECO:0000256" key="3">
    <source>
        <dbReference type="ARBA" id="ARBA00023163"/>
    </source>
</evidence>
<name>A0A9X3NLH9_9ACTN</name>
<evidence type="ECO:0000259" key="4">
    <source>
        <dbReference type="Pfam" id="PF12802"/>
    </source>
</evidence>
<dbReference type="InterPro" id="IPR036390">
    <property type="entry name" value="WH_DNA-bd_sf"/>
</dbReference>
<dbReference type="InterPro" id="IPR036388">
    <property type="entry name" value="WH-like_DNA-bd_sf"/>
</dbReference>
<dbReference type="Gene3D" id="1.10.287.160">
    <property type="entry name" value="HR1 repeat"/>
    <property type="match status" value="1"/>
</dbReference>
<sequence>MEPPTAAEAEFVEEVAAFFEEEGMPLIAGRVIGRLLVCDPPEQTPAQLAEALAVSRSSISSAVRLLTPSGLVRRTRRPGRRDQYLSIPPDGWSRMLAARYAKTAAFRQVTERGLAALADAPPERRERLANVHRLYLFLEDELPALWRRWERRAEEEPAPGRADTGERA</sequence>
<dbReference type="AlphaFoldDB" id="A0A9X3NLH9"/>
<dbReference type="InterPro" id="IPR000835">
    <property type="entry name" value="HTH_MarR-typ"/>
</dbReference>
<gene>
    <name evidence="5" type="ORF">LG943_15345</name>
</gene>
<evidence type="ECO:0000256" key="1">
    <source>
        <dbReference type="ARBA" id="ARBA00023015"/>
    </source>
</evidence>
<evidence type="ECO:0000256" key="2">
    <source>
        <dbReference type="ARBA" id="ARBA00023125"/>
    </source>
</evidence>
<dbReference type="PANTHER" id="PTHR38465:SF2">
    <property type="entry name" value="HTH-TYPE TRANSCRIPTIONAL REGULATOR MMPR5"/>
    <property type="match status" value="1"/>
</dbReference>
<keyword evidence="3" id="KW-0804">Transcription</keyword>
<dbReference type="GO" id="GO:0003700">
    <property type="term" value="F:DNA-binding transcription factor activity"/>
    <property type="evidence" value="ECO:0007669"/>
    <property type="project" value="InterPro"/>
</dbReference>
<evidence type="ECO:0000313" key="6">
    <source>
        <dbReference type="Proteomes" id="UP001140076"/>
    </source>
</evidence>
<feature type="domain" description="HTH marR-type" evidence="4">
    <location>
        <begin position="37"/>
        <end position="79"/>
    </location>
</feature>